<proteinExistence type="predicted"/>
<dbReference type="GeneID" id="85327244"/>
<gene>
    <name evidence="3" type="ORF">B0T26DRAFT_741490</name>
</gene>
<name>A0AA40E0W1_9PEZI</name>
<dbReference type="RefSeq" id="XP_060297371.1">
    <property type="nucleotide sequence ID" value="XM_060443974.1"/>
</dbReference>
<feature type="domain" description="Clr5" evidence="2">
    <location>
        <begin position="8"/>
        <end position="60"/>
    </location>
</feature>
<dbReference type="Pfam" id="PF14420">
    <property type="entry name" value="Clr5"/>
    <property type="match status" value="1"/>
</dbReference>
<dbReference type="AlphaFoldDB" id="A0AA40E0W1"/>
<dbReference type="Proteomes" id="UP001172101">
    <property type="component" value="Unassembled WGS sequence"/>
</dbReference>
<dbReference type="PANTHER" id="PTHR38788">
    <property type="entry name" value="CLR5 DOMAIN-CONTAINING PROTEIN"/>
    <property type="match status" value="1"/>
</dbReference>
<protein>
    <recommendedName>
        <fullName evidence="2">Clr5 domain-containing protein</fullName>
    </recommendedName>
</protein>
<accession>A0AA40E0W1</accession>
<evidence type="ECO:0000259" key="2">
    <source>
        <dbReference type="Pfam" id="PF14420"/>
    </source>
</evidence>
<feature type="compositionally biased region" description="Basic and acidic residues" evidence="1">
    <location>
        <begin position="548"/>
        <end position="567"/>
    </location>
</feature>
<comment type="caution">
    <text evidence="3">The sequence shown here is derived from an EMBL/GenBank/DDBJ whole genome shotgun (WGS) entry which is preliminary data.</text>
</comment>
<organism evidence="3 4">
    <name type="scientific">Lasiosphaeria miniovina</name>
    <dbReference type="NCBI Taxonomy" id="1954250"/>
    <lineage>
        <taxon>Eukaryota</taxon>
        <taxon>Fungi</taxon>
        <taxon>Dikarya</taxon>
        <taxon>Ascomycota</taxon>
        <taxon>Pezizomycotina</taxon>
        <taxon>Sordariomycetes</taxon>
        <taxon>Sordariomycetidae</taxon>
        <taxon>Sordariales</taxon>
        <taxon>Lasiosphaeriaceae</taxon>
        <taxon>Lasiosphaeria</taxon>
    </lineage>
</organism>
<dbReference type="PANTHER" id="PTHR38788:SF3">
    <property type="entry name" value="CLR5 DOMAIN-CONTAINING PROTEIN"/>
    <property type="match status" value="1"/>
</dbReference>
<evidence type="ECO:0000256" key="1">
    <source>
        <dbReference type="SAM" id="MobiDB-lite"/>
    </source>
</evidence>
<evidence type="ECO:0000313" key="4">
    <source>
        <dbReference type="Proteomes" id="UP001172101"/>
    </source>
</evidence>
<dbReference type="EMBL" id="JAUIRO010000004">
    <property type="protein sequence ID" value="KAK0718578.1"/>
    <property type="molecule type" value="Genomic_DNA"/>
</dbReference>
<reference evidence="3" key="1">
    <citation type="submission" date="2023-06" db="EMBL/GenBank/DDBJ databases">
        <title>Genome-scale phylogeny and comparative genomics of the fungal order Sordariales.</title>
        <authorList>
            <consortium name="Lawrence Berkeley National Laboratory"/>
            <person name="Hensen N."/>
            <person name="Bonometti L."/>
            <person name="Westerberg I."/>
            <person name="Brannstrom I.O."/>
            <person name="Guillou S."/>
            <person name="Cros-Aarteil S."/>
            <person name="Calhoun S."/>
            <person name="Haridas S."/>
            <person name="Kuo A."/>
            <person name="Mondo S."/>
            <person name="Pangilinan J."/>
            <person name="Riley R."/>
            <person name="LaButti K."/>
            <person name="Andreopoulos B."/>
            <person name="Lipzen A."/>
            <person name="Chen C."/>
            <person name="Yanf M."/>
            <person name="Daum C."/>
            <person name="Ng V."/>
            <person name="Clum A."/>
            <person name="Steindorff A."/>
            <person name="Ohm R."/>
            <person name="Martin F."/>
            <person name="Silar P."/>
            <person name="Natvig D."/>
            <person name="Lalanne C."/>
            <person name="Gautier V."/>
            <person name="Ament-velasquez S.L."/>
            <person name="Kruys A."/>
            <person name="Hutchinson M.I."/>
            <person name="Powell A.J."/>
            <person name="Barry K."/>
            <person name="Miller A.N."/>
            <person name="Grigoriev I.V."/>
            <person name="Debuchy R."/>
            <person name="Gladieux P."/>
            <person name="Thoren M.H."/>
            <person name="Johannesson H."/>
        </authorList>
    </citation>
    <scope>NUCLEOTIDE SEQUENCE</scope>
    <source>
        <strain evidence="3">SMH2392-1A</strain>
    </source>
</reference>
<keyword evidence="4" id="KW-1185">Reference proteome</keyword>
<evidence type="ECO:0000313" key="3">
    <source>
        <dbReference type="EMBL" id="KAK0718578.1"/>
    </source>
</evidence>
<sequence>MQEMYASQADWDMHRATITRLYLHEDRTLRGVMDYMAQRHRFFATMKMYRTRIKKWELDKNNKMAEVVEMVRIKKKRDAVNKDSRFTIRGRRVDWDDVERYLARNPGLHTKFQDGELEVGNADYGIVCRTPSPDPVRALAVPGNLDGARDVRVHEEILQLFATYTAGSYDQGTWKLWPAHKRFFGPGGARAHSRLNNWASSFRTVTDWTGSEADSVRLINSHMEEVQQIIKDEDSTMFPCLVRACFYLSSRRPLVGAQVSSFVASMFAVVLGRHHPMTRIWSRIKTLPIAEYLLVLETATRVRLDHLLAFHADGLQDDNVIRAMREYLLVLRLRPSVNAGEVNRIVQLALDTLQDVPGHQLTSHHARLLVNVSSAQMANAEYDSAEQTLDRIDAWVGRGGDEDWTFRRVEGDSLFNRGFLCMLLGRKDEAHEYLVRVFNGIVRDYGTSTTLYIDILTGLVTMPVSRDTAENEAWQRMLREAQESLQAIFSFMYRLEEQEGGLTSDGPWDTDVGHLHAAKLRLPRLHKTCHDILPGVMYEYWDDDDDIKRLNPEKPKAGKAKPADRAEVASAWEPITPPKEETKT</sequence>
<dbReference type="InterPro" id="IPR025676">
    <property type="entry name" value="Clr5_dom"/>
</dbReference>
<feature type="region of interest" description="Disordered" evidence="1">
    <location>
        <begin position="548"/>
        <end position="584"/>
    </location>
</feature>